<dbReference type="InterPro" id="IPR005036">
    <property type="entry name" value="CBM21_dom"/>
</dbReference>
<dbReference type="Gene3D" id="2.60.40.2440">
    <property type="entry name" value="Carbohydrate binding type-21 domain"/>
    <property type="match status" value="1"/>
</dbReference>
<feature type="compositionally biased region" description="Low complexity" evidence="1">
    <location>
        <begin position="335"/>
        <end position="346"/>
    </location>
</feature>
<feature type="compositionally biased region" description="Acidic residues" evidence="1">
    <location>
        <begin position="993"/>
        <end position="1006"/>
    </location>
</feature>
<dbReference type="GO" id="GO:0005979">
    <property type="term" value="P:regulation of glycogen biosynthetic process"/>
    <property type="evidence" value="ECO:0007669"/>
    <property type="project" value="TreeGrafter"/>
</dbReference>
<dbReference type="InterPro" id="IPR050782">
    <property type="entry name" value="PP1_regulatory_subunit_3"/>
</dbReference>
<proteinExistence type="predicted"/>
<evidence type="ECO:0000259" key="2">
    <source>
        <dbReference type="PROSITE" id="PS51159"/>
    </source>
</evidence>
<feature type="region of interest" description="Disordered" evidence="1">
    <location>
        <begin position="468"/>
        <end position="522"/>
    </location>
</feature>
<dbReference type="GO" id="GO:0000164">
    <property type="term" value="C:protein phosphatase type 1 complex"/>
    <property type="evidence" value="ECO:0007669"/>
    <property type="project" value="TreeGrafter"/>
</dbReference>
<dbReference type="STRING" id="1676925.ENSPKIP00000030359"/>
<accession>A0A3B3SHW1</accession>
<feature type="compositionally biased region" description="Basic and acidic residues" evidence="1">
    <location>
        <begin position="26"/>
        <end position="39"/>
    </location>
</feature>
<evidence type="ECO:0000313" key="3">
    <source>
        <dbReference type="Ensembl" id="ENSPKIP00000030359.1"/>
    </source>
</evidence>
<feature type="region of interest" description="Disordered" evidence="1">
    <location>
        <begin position="1146"/>
        <end position="1178"/>
    </location>
</feature>
<feature type="domain" description="CBM21" evidence="2">
    <location>
        <begin position="115"/>
        <end position="225"/>
    </location>
</feature>
<dbReference type="Pfam" id="PF03370">
    <property type="entry name" value="CBM_21"/>
    <property type="match status" value="1"/>
</dbReference>
<feature type="region of interest" description="Disordered" evidence="1">
    <location>
        <begin position="986"/>
        <end position="1020"/>
    </location>
</feature>
<dbReference type="GO" id="GO:2001069">
    <property type="term" value="F:glycogen binding"/>
    <property type="evidence" value="ECO:0007669"/>
    <property type="project" value="TreeGrafter"/>
</dbReference>
<evidence type="ECO:0000313" key="4">
    <source>
        <dbReference type="Proteomes" id="UP000261540"/>
    </source>
</evidence>
<feature type="compositionally biased region" description="Basic and acidic residues" evidence="1">
    <location>
        <begin position="586"/>
        <end position="605"/>
    </location>
</feature>
<reference evidence="3" key="1">
    <citation type="submission" date="2025-08" db="UniProtKB">
        <authorList>
            <consortium name="Ensembl"/>
        </authorList>
    </citation>
    <scope>IDENTIFICATION</scope>
</reference>
<dbReference type="GeneTree" id="ENSGT00940000157682"/>
<protein>
    <submittedName>
        <fullName evidence="3">Protein phosphatase 1 regulatory subunit 3A-like</fullName>
    </submittedName>
</protein>
<organism evidence="3 4">
    <name type="scientific">Paramormyrops kingsleyae</name>
    <dbReference type="NCBI Taxonomy" id="1676925"/>
    <lineage>
        <taxon>Eukaryota</taxon>
        <taxon>Metazoa</taxon>
        <taxon>Chordata</taxon>
        <taxon>Craniata</taxon>
        <taxon>Vertebrata</taxon>
        <taxon>Euteleostomi</taxon>
        <taxon>Actinopterygii</taxon>
        <taxon>Neopterygii</taxon>
        <taxon>Teleostei</taxon>
        <taxon>Osteoglossocephala</taxon>
        <taxon>Osteoglossomorpha</taxon>
        <taxon>Osteoglossiformes</taxon>
        <taxon>Mormyridae</taxon>
        <taxon>Paramormyrops</taxon>
    </lineage>
</organism>
<feature type="compositionally biased region" description="Basic and acidic residues" evidence="1">
    <location>
        <begin position="1007"/>
        <end position="1020"/>
    </location>
</feature>
<keyword evidence="4" id="KW-1185">Reference proteome</keyword>
<dbReference type="PANTHER" id="PTHR12307">
    <property type="entry name" value="PROTEIN PHOSPHATASE 1 REGULATORY SUBUNIT"/>
    <property type="match status" value="1"/>
</dbReference>
<dbReference type="Proteomes" id="UP000261540">
    <property type="component" value="Unplaced"/>
</dbReference>
<dbReference type="Ensembl" id="ENSPKIT00000011175.1">
    <property type="protein sequence ID" value="ENSPKIP00000030359.1"/>
    <property type="gene ID" value="ENSPKIG00000011225.1"/>
</dbReference>
<feature type="compositionally biased region" description="Polar residues" evidence="1">
    <location>
        <begin position="283"/>
        <end position="294"/>
    </location>
</feature>
<reference evidence="3" key="2">
    <citation type="submission" date="2025-09" db="UniProtKB">
        <authorList>
            <consortium name="Ensembl"/>
        </authorList>
    </citation>
    <scope>IDENTIFICATION</scope>
</reference>
<evidence type="ECO:0000256" key="1">
    <source>
        <dbReference type="SAM" id="MobiDB-lite"/>
    </source>
</evidence>
<feature type="region of interest" description="Disordered" evidence="1">
    <location>
        <begin position="1"/>
        <end position="46"/>
    </location>
</feature>
<feature type="region of interest" description="Disordered" evidence="1">
    <location>
        <begin position="261"/>
        <end position="300"/>
    </location>
</feature>
<dbReference type="CDD" id="cd22255">
    <property type="entry name" value="PBD_PPP1R3A"/>
    <property type="match status" value="1"/>
</dbReference>
<feature type="region of interest" description="Disordered" evidence="1">
    <location>
        <begin position="331"/>
        <end position="362"/>
    </location>
</feature>
<name>A0A3B3SHW1_9TELE</name>
<dbReference type="InterPro" id="IPR038175">
    <property type="entry name" value="CBM21_dom_sf"/>
</dbReference>
<dbReference type="PANTHER" id="PTHR12307:SF2">
    <property type="entry name" value="PROTEIN PHOSPHATASE 1 REGULATORY SUBUNIT 3A"/>
    <property type="match status" value="1"/>
</dbReference>
<sequence length="1301" mass="142372">MESAGESLHFGSSAPLGSHETQPWEEDIRVEARQLERRASVSSEESDVEAPPVIVRKVSFADAFGLDLVSVKEFDTWNTPTPAASSPSDHSSLQDSEESCLSRLFAVPSSLEELRRTLQAQKIQLEHVELLPGTTSLRGTIRVLNLCFDKQVYARTTLDKWDSQFDLLAEFVPGSSDGETDRFSFMLSLMPPSEGQKVRVEFCLRYETAMGTFWDNNGGRNYVLFYDKRTARDMKVRVQEELFQPNKKSCLKASRDSPADFHLAKTPDEISDATGSDKDVASAGTQLEEGQQSVGCDWHSTRRSRRRMARLVQLQDHFSRREAEPVRAITPEPPAVSVSPSESATSYPPGLCKSDKEAQSHPQATLPLDAVDSKNRQTAFVPRDPWESFLSIDNTVHATALEMATSSSPFLDLPPSCLQDVISQLDFSSRPAVLTENHEGCCARGLDWHPLWGDLEVEICRVNMKGSDSGTDDRRLGHHPHVESEPHGGSFSQTESYKEEADVRGSREQAGASRGGGSNTQLNSAALPFGHLTEIAVDHFPVSSSMTPVAGFHCPTENDKAGFLLGGGRGASEKDEPSDKIQNTASKEEISPAEADDRSTEKDKIVSYSPEVAVREPIDNSVDISPGELVKHSDKMTVDELVNQSSEISAAELVGYSAEISADELVDNSAEITAVELVDHSTKISTSKLVDHSAETSADDLGDNSTEISADELVDNSTEISASELVDNSVKITPSESVNHSDKMIVDKLVKHSTEISADEQVDHSVEITAVELVDYSAEISADELVDNSSEISADDLGDNSTEISAVELVENSVKITPSKSVNNSDKMIVDKLVKHSAEISADEQVDHSAEISAGELVDISAEISADELVHYSAEISVDGLNKHAIKIIPSNIIYHAAELTSNQPVGHSDRIHPGQVIDHTVQCYGDHSEWRVDTSATSQNATLHLLNTKSVERILLEYKEESMLSPITDSMVYNRDCHTEMDNVNIPQELSNQDEEEEAPIDEGDCERSQANDPDERQQVDAYRLQDIEKVKRGMENVSRGKEVGEVTRGREWPHEVNAAREKVVLPHAKGRGFLSTKSKGRGFLCTRSSDMFKAGLEDLKDAGQVSYVEQDAGVEEEDLHSTVVSLPGNNELRVKDLQRLEEGQPPAGAAEGLPTPASTRGSAGDWGDHMPGILTNEDAEDSQGIAASFHLTLGTQKEPVAVRMSPQERAEAKNTYMLHLLGIITPHHLLRTVLYRAASLTCRVTSRVTRTCEDTGVVVDVTPPSRTRAVVLADADTHSQMGHLIWLAAMVTFSFWLSG</sequence>
<feature type="compositionally biased region" description="Basic and acidic residues" evidence="1">
    <location>
        <begin position="496"/>
        <end position="507"/>
    </location>
</feature>
<feature type="region of interest" description="Disordered" evidence="1">
    <location>
        <begin position="563"/>
        <end position="607"/>
    </location>
</feature>
<feature type="compositionally biased region" description="Basic and acidic residues" evidence="1">
    <location>
        <begin position="471"/>
        <end position="486"/>
    </location>
</feature>
<dbReference type="PROSITE" id="PS51159">
    <property type="entry name" value="CBM21"/>
    <property type="match status" value="1"/>
</dbReference>
<dbReference type="GO" id="GO:0008157">
    <property type="term" value="F:protein phosphatase 1 binding"/>
    <property type="evidence" value="ECO:0007669"/>
    <property type="project" value="TreeGrafter"/>
</dbReference>